<evidence type="ECO:0000313" key="4">
    <source>
        <dbReference type="Proteomes" id="UP001139011"/>
    </source>
</evidence>
<name>A0A9X1XAR4_9BACL</name>
<dbReference type="PIRSF" id="PIRSF030042">
    <property type="entry name" value="UCP030042"/>
    <property type="match status" value="1"/>
</dbReference>
<evidence type="ECO:0000256" key="1">
    <source>
        <dbReference type="SAM" id="Phobius"/>
    </source>
</evidence>
<sequence>MRQPPVSVPRPLVRLNQWFIVLSVAAVWLTGFEWILLLPLAAGVSGLLFRFNPVMQFGKLFLQKPPSSYVPEEWNQHQFNQKIAVACLIFAYLSYILHFTIAAYVFTIMVFSAAFIAILGFCIGCFIRFQWQQYQYRRSSSH</sequence>
<keyword evidence="1" id="KW-0812">Transmembrane</keyword>
<dbReference type="AlphaFoldDB" id="A0A9X1XAR4"/>
<accession>A0A9X1XAR4</accession>
<evidence type="ECO:0000259" key="2">
    <source>
        <dbReference type="Pfam" id="PF14340"/>
    </source>
</evidence>
<feature type="domain" description="DUF4395" evidence="2">
    <location>
        <begin position="8"/>
        <end position="132"/>
    </location>
</feature>
<keyword evidence="1" id="KW-1133">Transmembrane helix</keyword>
<feature type="transmembrane region" description="Helical" evidence="1">
    <location>
        <begin position="108"/>
        <end position="129"/>
    </location>
</feature>
<feature type="transmembrane region" description="Helical" evidence="1">
    <location>
        <begin position="83"/>
        <end position="102"/>
    </location>
</feature>
<dbReference type="InterPro" id="IPR016942">
    <property type="entry name" value="UCP030042"/>
</dbReference>
<comment type="caution">
    <text evidence="3">The sequence shown here is derived from an EMBL/GenBank/DDBJ whole genome shotgun (WGS) entry which is preliminary data.</text>
</comment>
<keyword evidence="1" id="KW-0472">Membrane</keyword>
<feature type="transmembrane region" description="Helical" evidence="1">
    <location>
        <begin position="20"/>
        <end position="49"/>
    </location>
</feature>
<protein>
    <submittedName>
        <fullName evidence="3">DUF4395 domain-containing protein</fullName>
    </submittedName>
</protein>
<gene>
    <name evidence="3" type="ORF">LCY76_12630</name>
</gene>
<proteinExistence type="predicted"/>
<dbReference type="Proteomes" id="UP001139011">
    <property type="component" value="Unassembled WGS sequence"/>
</dbReference>
<reference evidence="3" key="1">
    <citation type="submission" date="2021-09" db="EMBL/GenBank/DDBJ databases">
        <title>Genome analysis of Fictibacillus sp. KIGAM418 isolated from marine sediment.</title>
        <authorList>
            <person name="Seo M.-J."/>
            <person name="Cho E.-S."/>
            <person name="Hwang C.Y."/>
        </authorList>
    </citation>
    <scope>NUCLEOTIDE SEQUENCE</scope>
    <source>
        <strain evidence="3">KIGAM418</strain>
    </source>
</reference>
<dbReference type="EMBL" id="JAIWJX010000002">
    <property type="protein sequence ID" value="MCK6257437.1"/>
    <property type="molecule type" value="Genomic_DNA"/>
</dbReference>
<evidence type="ECO:0000313" key="3">
    <source>
        <dbReference type="EMBL" id="MCK6257437.1"/>
    </source>
</evidence>
<keyword evidence="4" id="KW-1185">Reference proteome</keyword>
<dbReference type="Pfam" id="PF14340">
    <property type="entry name" value="DUF4395"/>
    <property type="match status" value="1"/>
</dbReference>
<organism evidence="3 4">
    <name type="scientific">Fictibacillus marinisediminis</name>
    <dbReference type="NCBI Taxonomy" id="2878389"/>
    <lineage>
        <taxon>Bacteria</taxon>
        <taxon>Bacillati</taxon>
        <taxon>Bacillota</taxon>
        <taxon>Bacilli</taxon>
        <taxon>Bacillales</taxon>
        <taxon>Fictibacillaceae</taxon>
        <taxon>Fictibacillus</taxon>
    </lineage>
</organism>
<dbReference type="InterPro" id="IPR025508">
    <property type="entry name" value="DUF4395"/>
</dbReference>
<dbReference type="RefSeq" id="WP_248252933.1">
    <property type="nucleotide sequence ID" value="NZ_JAIWJX010000002.1"/>
</dbReference>